<gene>
    <name evidence="5" type="ORF">DCAR_0102476</name>
</gene>
<evidence type="ECO:0000259" key="4">
    <source>
        <dbReference type="Pfam" id="PF01975"/>
    </source>
</evidence>
<dbReference type="InterPro" id="IPR030048">
    <property type="entry name" value="SurE"/>
</dbReference>
<proteinExistence type="inferred from homology"/>
<reference evidence="5" key="2">
    <citation type="submission" date="2022-03" db="EMBL/GenBank/DDBJ databases">
        <title>Draft title - Genomic analysis of global carrot germplasm unveils the trajectory of domestication and the origin of high carotenoid orange carrot.</title>
        <authorList>
            <person name="Iorizzo M."/>
            <person name="Ellison S."/>
            <person name="Senalik D."/>
            <person name="Macko-Podgorni A."/>
            <person name="Grzebelus D."/>
            <person name="Bostan H."/>
            <person name="Rolling W."/>
            <person name="Curaba J."/>
            <person name="Simon P."/>
        </authorList>
    </citation>
    <scope>NUCLEOTIDE SEQUENCE</scope>
    <source>
        <tissue evidence="5">Leaf</tissue>
    </source>
</reference>
<keyword evidence="2" id="KW-0479">Metal-binding</keyword>
<reference evidence="5" key="1">
    <citation type="journal article" date="2016" name="Nat. Genet.">
        <title>A high-quality carrot genome assembly provides new insights into carotenoid accumulation and asterid genome evolution.</title>
        <authorList>
            <person name="Iorizzo M."/>
            <person name="Ellison S."/>
            <person name="Senalik D."/>
            <person name="Zeng P."/>
            <person name="Satapoomin P."/>
            <person name="Huang J."/>
            <person name="Bowman M."/>
            <person name="Iovene M."/>
            <person name="Sanseverino W."/>
            <person name="Cavagnaro P."/>
            <person name="Yildiz M."/>
            <person name="Macko-Podgorni A."/>
            <person name="Moranska E."/>
            <person name="Grzebelus E."/>
            <person name="Grzebelus D."/>
            <person name="Ashrafi H."/>
            <person name="Zheng Z."/>
            <person name="Cheng S."/>
            <person name="Spooner D."/>
            <person name="Van Deynze A."/>
            <person name="Simon P."/>
        </authorList>
    </citation>
    <scope>NUCLEOTIDE SEQUENCE</scope>
    <source>
        <tissue evidence="5">Leaf</tissue>
    </source>
</reference>
<dbReference type="PANTHER" id="PTHR30457:SF0">
    <property type="entry name" value="PHOSPHATASE, PUTATIVE (AFU_ORTHOLOGUE AFUA_4G01070)-RELATED"/>
    <property type="match status" value="1"/>
</dbReference>
<dbReference type="GO" id="GO:0046872">
    <property type="term" value="F:metal ion binding"/>
    <property type="evidence" value="ECO:0007669"/>
    <property type="project" value="UniProtKB-KW"/>
</dbReference>
<feature type="domain" description="Survival protein SurE-like phosphatase/nucleotidase" evidence="4">
    <location>
        <begin position="7"/>
        <end position="193"/>
    </location>
</feature>
<protein>
    <recommendedName>
        <fullName evidence="4">Survival protein SurE-like phosphatase/nucleotidase domain-containing protein</fullName>
    </recommendedName>
</protein>
<evidence type="ECO:0000313" key="6">
    <source>
        <dbReference type="Proteomes" id="UP000077755"/>
    </source>
</evidence>
<dbReference type="Proteomes" id="UP000077755">
    <property type="component" value="Chromosome 1"/>
</dbReference>
<dbReference type="AlphaFoldDB" id="A0AAF0W5D2"/>
<evidence type="ECO:0000256" key="2">
    <source>
        <dbReference type="ARBA" id="ARBA00022723"/>
    </source>
</evidence>
<dbReference type="GO" id="GO:0008252">
    <property type="term" value="F:nucleotidase activity"/>
    <property type="evidence" value="ECO:0007669"/>
    <property type="project" value="InterPro"/>
</dbReference>
<keyword evidence="3" id="KW-0378">Hydrolase</keyword>
<dbReference type="NCBIfam" id="TIGR00087">
    <property type="entry name" value="surE"/>
    <property type="match status" value="1"/>
</dbReference>
<evidence type="ECO:0000256" key="3">
    <source>
        <dbReference type="ARBA" id="ARBA00022801"/>
    </source>
</evidence>
<accession>A0AAF0W5D2</accession>
<evidence type="ECO:0000256" key="1">
    <source>
        <dbReference type="ARBA" id="ARBA00011062"/>
    </source>
</evidence>
<dbReference type="PANTHER" id="PTHR30457">
    <property type="entry name" value="5'-NUCLEOTIDASE SURE"/>
    <property type="match status" value="1"/>
</dbReference>
<dbReference type="HAMAP" id="MF_00060">
    <property type="entry name" value="SurE"/>
    <property type="match status" value="1"/>
</dbReference>
<name>A0AAF0W5D2_DAUCS</name>
<organism evidence="5 6">
    <name type="scientific">Daucus carota subsp. sativus</name>
    <name type="common">Carrot</name>
    <dbReference type="NCBI Taxonomy" id="79200"/>
    <lineage>
        <taxon>Eukaryota</taxon>
        <taxon>Viridiplantae</taxon>
        <taxon>Streptophyta</taxon>
        <taxon>Embryophyta</taxon>
        <taxon>Tracheophyta</taxon>
        <taxon>Spermatophyta</taxon>
        <taxon>Magnoliopsida</taxon>
        <taxon>eudicotyledons</taxon>
        <taxon>Gunneridae</taxon>
        <taxon>Pentapetalae</taxon>
        <taxon>asterids</taxon>
        <taxon>campanulids</taxon>
        <taxon>Apiales</taxon>
        <taxon>Apiaceae</taxon>
        <taxon>Apioideae</taxon>
        <taxon>Scandiceae</taxon>
        <taxon>Daucinae</taxon>
        <taxon>Daucus</taxon>
        <taxon>Daucus sect. Daucus</taxon>
    </lineage>
</organism>
<dbReference type="InterPro" id="IPR036523">
    <property type="entry name" value="SurE-like_sf"/>
</dbReference>
<comment type="similarity">
    <text evidence="1">Belongs to the SurE nucleotidase family.</text>
</comment>
<dbReference type="Pfam" id="PF01975">
    <property type="entry name" value="SurE"/>
    <property type="match status" value="1"/>
</dbReference>
<dbReference type="GO" id="GO:0005829">
    <property type="term" value="C:cytosol"/>
    <property type="evidence" value="ECO:0007669"/>
    <property type="project" value="TreeGrafter"/>
</dbReference>
<dbReference type="EMBL" id="CP093343">
    <property type="protein sequence ID" value="WOG83301.1"/>
    <property type="molecule type" value="Genomic_DNA"/>
</dbReference>
<dbReference type="SUPFAM" id="SSF64167">
    <property type="entry name" value="SurE-like"/>
    <property type="match status" value="1"/>
</dbReference>
<dbReference type="InterPro" id="IPR002828">
    <property type="entry name" value="SurE-like_Pase/nucleotidase"/>
</dbReference>
<sequence length="320" mass="34941">MDNLKTIMVTNDDGIDAPGLQALVRVLVSTNLYRILVCAPDSEQSAVSHCITWKHDLHVKEVAITGAKAFAVSGTPADCASLGVSKALFPVVPDLVISGINEGNNCGHRIWYSGTVAGARQAFLQGVPSVSISYHCNLHDFTVAAEACLPILSAILVEIRNTNYLQKCFLNINLPADVTNHKGYKLARQCKSMVSMEWKQVTSNAEGGHMLPTMNMKTESIAAMDKNTATVSQEQLVFKRLIGERPQMGAQVKDKTSEDYDFLKKGYITITPLGALTNADSDCQSYFKEWLPVLDTTPQRCNADSTEVRILMMAVTILKA</sequence>
<dbReference type="Gene3D" id="3.40.1210.10">
    <property type="entry name" value="Survival protein SurE-like phosphatase/nucleotidase"/>
    <property type="match status" value="1"/>
</dbReference>
<evidence type="ECO:0000313" key="5">
    <source>
        <dbReference type="EMBL" id="WOG83301.1"/>
    </source>
</evidence>
<keyword evidence="6" id="KW-1185">Reference proteome</keyword>